<accession>A0ABV5G7Z5</accession>
<evidence type="ECO:0000313" key="1">
    <source>
        <dbReference type="EMBL" id="MFB9073879.1"/>
    </source>
</evidence>
<dbReference type="EMBL" id="JBHMFI010000001">
    <property type="protein sequence ID" value="MFB9073879.1"/>
    <property type="molecule type" value="Genomic_DNA"/>
</dbReference>
<evidence type="ECO:0000313" key="3">
    <source>
        <dbReference type="Proteomes" id="UP001589575"/>
    </source>
</evidence>
<organism evidence="2 3">
    <name type="scientific">Citricoccus parietis</name>
    <dbReference type="NCBI Taxonomy" id="592307"/>
    <lineage>
        <taxon>Bacteria</taxon>
        <taxon>Bacillati</taxon>
        <taxon>Actinomycetota</taxon>
        <taxon>Actinomycetes</taxon>
        <taxon>Micrococcales</taxon>
        <taxon>Micrococcaceae</taxon>
        <taxon>Citricoccus</taxon>
    </lineage>
</organism>
<sequence>MDYHWSRRYVRDAACGERGSRLALGRPKGHRARKRHVPASPVDRHCFAGRRRWSTSLPTGA</sequence>
<name>A0ABV5G7Z5_9MICC</name>
<dbReference type="EMBL" id="JBHMFI010000010">
    <property type="protein sequence ID" value="MFB9075077.1"/>
    <property type="molecule type" value="Genomic_DNA"/>
</dbReference>
<comment type="caution">
    <text evidence="2">The sequence shown here is derived from an EMBL/GenBank/DDBJ whole genome shotgun (WGS) entry which is preliminary data.</text>
</comment>
<reference evidence="2 3" key="1">
    <citation type="submission" date="2024-09" db="EMBL/GenBank/DDBJ databases">
        <authorList>
            <person name="Sun Q."/>
            <person name="Mori K."/>
        </authorList>
    </citation>
    <scope>NUCLEOTIDE SEQUENCE [LARGE SCALE GENOMIC DNA]</scope>
    <source>
        <strain evidence="2 3">CCM 7609</strain>
    </source>
</reference>
<dbReference type="Proteomes" id="UP001589575">
    <property type="component" value="Unassembled WGS sequence"/>
</dbReference>
<keyword evidence="3" id="KW-1185">Reference proteome</keyword>
<gene>
    <name evidence="1" type="ORF">ACFFX0_22835</name>
    <name evidence="2" type="ORF">ACFFX0_29410</name>
</gene>
<evidence type="ECO:0000313" key="2">
    <source>
        <dbReference type="EMBL" id="MFB9075077.1"/>
    </source>
</evidence>
<proteinExistence type="predicted"/>
<protein>
    <submittedName>
        <fullName evidence="2">Uncharacterized protein</fullName>
    </submittedName>
</protein>